<organism evidence="1 2">
    <name type="scientific">Rhododendron molle</name>
    <name type="common">Chinese azalea</name>
    <name type="synonym">Azalea mollis</name>
    <dbReference type="NCBI Taxonomy" id="49168"/>
    <lineage>
        <taxon>Eukaryota</taxon>
        <taxon>Viridiplantae</taxon>
        <taxon>Streptophyta</taxon>
        <taxon>Embryophyta</taxon>
        <taxon>Tracheophyta</taxon>
        <taxon>Spermatophyta</taxon>
        <taxon>Magnoliopsida</taxon>
        <taxon>eudicotyledons</taxon>
        <taxon>Gunneridae</taxon>
        <taxon>Pentapetalae</taxon>
        <taxon>asterids</taxon>
        <taxon>Ericales</taxon>
        <taxon>Ericaceae</taxon>
        <taxon>Ericoideae</taxon>
        <taxon>Rhodoreae</taxon>
        <taxon>Rhododendron</taxon>
    </lineage>
</organism>
<reference evidence="1" key="1">
    <citation type="submission" date="2022-02" db="EMBL/GenBank/DDBJ databases">
        <title>Plant Genome Project.</title>
        <authorList>
            <person name="Zhang R.-G."/>
        </authorList>
    </citation>
    <scope>NUCLEOTIDE SEQUENCE</scope>
    <source>
        <strain evidence="1">AT1</strain>
    </source>
</reference>
<accession>A0ACC0Q350</accession>
<evidence type="ECO:0000313" key="1">
    <source>
        <dbReference type="EMBL" id="KAI8571799.1"/>
    </source>
</evidence>
<keyword evidence="2" id="KW-1185">Reference proteome</keyword>
<protein>
    <submittedName>
        <fullName evidence="1">Uncharacterized protein</fullName>
    </submittedName>
</protein>
<dbReference type="EMBL" id="CM046388">
    <property type="protein sequence ID" value="KAI8571799.1"/>
    <property type="molecule type" value="Genomic_DNA"/>
</dbReference>
<dbReference type="Proteomes" id="UP001062846">
    <property type="component" value="Chromosome 1"/>
</dbReference>
<comment type="caution">
    <text evidence="1">The sequence shown here is derived from an EMBL/GenBank/DDBJ whole genome shotgun (WGS) entry which is preliminary data.</text>
</comment>
<sequence length="143" mass="15132">MLGLPSGMLTICEDSGICPLNADGASILGIMHSEEDVDFRGFSFDTSGLALAINVDDDFIISFVALDIMRRMSYMPGLGLGNNQQGVPEFPTLPPSEGRFGLGYVPPAKHAKKGKGTGKPQTLYGDPGSYFMCEAGNCGQHAL</sequence>
<proteinExistence type="predicted"/>
<gene>
    <name evidence="1" type="ORF">RHMOL_Rhmol01G0147200</name>
</gene>
<evidence type="ECO:0000313" key="2">
    <source>
        <dbReference type="Proteomes" id="UP001062846"/>
    </source>
</evidence>
<name>A0ACC0Q350_RHOML</name>